<keyword evidence="2" id="KW-1185">Reference proteome</keyword>
<accession>A0A9W4VXL7</accession>
<sequence length="174" mass="20200">MDKRVIAAELIYEAVEEYKNAQSDIGYIKSILLSGAAIYLVGPLIEDAGKTSELSKEKHAQTSVRFSKYFSSRELTEDEIKDIKKRSRIENRRVYNSLKHTGNRFENLSAISDLEIDVDFKAEAEELIWDIIDDYNNMDFPDYHSLPRRIIELLNFGDPMDNLPKFVCRERKNS</sequence>
<dbReference type="RefSeq" id="WP_076920674.1">
    <property type="nucleotide sequence ID" value="NZ_CAMAPB010000010.1"/>
</dbReference>
<name>A0A9W4VXL7_PSEHA</name>
<protein>
    <submittedName>
        <fullName evidence="1">Uncharacterized protein</fullName>
    </submittedName>
</protein>
<dbReference type="EMBL" id="CAMAPB010000010">
    <property type="protein sequence ID" value="CAH9054388.1"/>
    <property type="molecule type" value="Genomic_DNA"/>
</dbReference>
<dbReference type="AlphaFoldDB" id="A0A9W4VXL7"/>
<comment type="caution">
    <text evidence="1">The sequence shown here is derived from an EMBL/GenBank/DDBJ whole genome shotgun (WGS) entry which is preliminary data.</text>
</comment>
<evidence type="ECO:0000313" key="1">
    <source>
        <dbReference type="EMBL" id="CAH9054388.1"/>
    </source>
</evidence>
<proteinExistence type="predicted"/>
<reference evidence="1" key="1">
    <citation type="submission" date="2022-07" db="EMBL/GenBank/DDBJ databases">
        <authorList>
            <person name="Criscuolo A."/>
        </authorList>
    </citation>
    <scope>NUCLEOTIDE SEQUENCE</scope>
    <source>
        <strain evidence="1">CIP103197</strain>
    </source>
</reference>
<evidence type="ECO:0000313" key="2">
    <source>
        <dbReference type="Proteomes" id="UP001152447"/>
    </source>
</evidence>
<dbReference type="Proteomes" id="UP001152447">
    <property type="component" value="Unassembled WGS sequence"/>
</dbReference>
<gene>
    <name evidence="1" type="ORF">PSEHALCIP103_01025</name>
</gene>
<organism evidence="1 2">
    <name type="scientific">Pseudoalteromonas haloplanktis</name>
    <name type="common">Alteromonas haloplanktis</name>
    <dbReference type="NCBI Taxonomy" id="228"/>
    <lineage>
        <taxon>Bacteria</taxon>
        <taxon>Pseudomonadati</taxon>
        <taxon>Pseudomonadota</taxon>
        <taxon>Gammaproteobacteria</taxon>
        <taxon>Alteromonadales</taxon>
        <taxon>Pseudoalteromonadaceae</taxon>
        <taxon>Pseudoalteromonas</taxon>
    </lineage>
</organism>